<dbReference type="Gene3D" id="3.20.19.10">
    <property type="entry name" value="Aconitase, domain 4"/>
    <property type="match status" value="1"/>
</dbReference>
<dbReference type="Proteomes" id="UP001212841">
    <property type="component" value="Unassembled WGS sequence"/>
</dbReference>
<dbReference type="Gene3D" id="1.10.418.10">
    <property type="entry name" value="Calponin-like domain"/>
    <property type="match status" value="1"/>
</dbReference>
<comment type="caution">
    <text evidence="5">The sequence shown here is derived from an EMBL/GenBank/DDBJ whole genome shotgun (WGS) entry which is preliminary data.</text>
</comment>
<keyword evidence="6" id="KW-1185">Reference proteome</keyword>
<reference evidence="5" key="1">
    <citation type="submission" date="2020-05" db="EMBL/GenBank/DDBJ databases">
        <title>Phylogenomic resolution of chytrid fungi.</title>
        <authorList>
            <person name="Stajich J.E."/>
            <person name="Amses K."/>
            <person name="Simmons R."/>
            <person name="Seto K."/>
            <person name="Myers J."/>
            <person name="Bonds A."/>
            <person name="Quandt C.A."/>
            <person name="Barry K."/>
            <person name="Liu P."/>
            <person name="Grigoriev I."/>
            <person name="Longcore J.E."/>
            <person name="James T.Y."/>
        </authorList>
    </citation>
    <scope>NUCLEOTIDE SEQUENCE</scope>
    <source>
        <strain evidence="5">JEL0318</strain>
    </source>
</reference>
<organism evidence="5 6">
    <name type="scientific">Rhizophlyctis rosea</name>
    <dbReference type="NCBI Taxonomy" id="64517"/>
    <lineage>
        <taxon>Eukaryota</taxon>
        <taxon>Fungi</taxon>
        <taxon>Fungi incertae sedis</taxon>
        <taxon>Chytridiomycota</taxon>
        <taxon>Chytridiomycota incertae sedis</taxon>
        <taxon>Chytridiomycetes</taxon>
        <taxon>Rhizophlyctidales</taxon>
        <taxon>Rhizophlyctidaceae</taxon>
        <taxon>Rhizophlyctis</taxon>
    </lineage>
</organism>
<evidence type="ECO:0000256" key="2">
    <source>
        <dbReference type="SAM" id="Coils"/>
    </source>
</evidence>
<dbReference type="GO" id="GO:0005739">
    <property type="term" value="C:mitochondrion"/>
    <property type="evidence" value="ECO:0007669"/>
    <property type="project" value="TreeGrafter"/>
</dbReference>
<dbReference type="AlphaFoldDB" id="A0AAD5X1M4"/>
<dbReference type="PANTHER" id="PTHR43160">
    <property type="entry name" value="ACONITATE HYDRATASE B"/>
    <property type="match status" value="1"/>
</dbReference>
<feature type="region of interest" description="Disordered" evidence="3">
    <location>
        <begin position="781"/>
        <end position="837"/>
    </location>
</feature>
<sequence>DLSYCTGEYSEDAAVEQIHKRTSTNLENLTQWLNSNVKLSEPILPPSLDILFSSGYLLGELLHRYGLQDDFSSSFVNAATPDATIRNFTLVGKTLTDKLGFQLSSDSVRDLVVGKSGAATQLLHQIKTVLEERRFRIRGSSNRDGTPTTEAELANLSNSALLERLAKNPRALVHVLQKMSSQTTLPNRASANVAVDPQSSRLQLLTPFPIWAEKDYENLPILIKVVGKCTTDHSSMAGPSRRYRGHLDNISNKMLIGAINIENNKPNSVRNGLNSKFQDICTVACAYKSATTPWVIIGDENYGEGSDERDALEVRHLGGVAVIVKSFASIHETNLKKQDYMKIDPQDHVSLHSFLQNFNDGSNEELKTYIHTILSERALLSSVVIIALKLLHRIRTRSLPNPPSMPINPYLTDPNDAFLVSLILANKLAAASIEVHENRASAESLEMPLKDLNVAERDALKLINYQLVVYGVEYADWMDWVLCVETAKEQVDLGQGTLTSVDLYNERVKRALKDVVSSTEYELPFIVGGELENKCEFLRNRLTRATGILKSLRRELQNLPSDEVSKWSLIAGDHEKHIGALTRNILWVERGREREVRREQTDHLIHRQDLLDLQTKRNRDTTINERDNGSRRPSCDRNFNRGNINIYPPLNDRDHERDHDRHRLFRSSNTRSGNRDRDRERSLVPIVDALQLQYDVAEENLRRLHNEYTTDRRQVNSYETRYQDDSKERDRLVFLLSALDSKKRIDEKVKEVLERGLERKQSSLLDAQNKVDDIGRQIKAQGGRLRRQGVPTSANNFDDRHDGTRVNNNNGNYNRSDNRDCCNNNRGNDLRDRDLDRQDEFGRMGKRRRVDPEW</sequence>
<protein>
    <recommendedName>
        <fullName evidence="1">Aconitate hydratase, mitochondrial</fullName>
    </recommendedName>
</protein>
<dbReference type="InterPro" id="IPR015928">
    <property type="entry name" value="Aconitase/3IPM_dehydase_swvl"/>
</dbReference>
<dbReference type="InterPro" id="IPR036872">
    <property type="entry name" value="CH_dom_sf"/>
</dbReference>
<feature type="compositionally biased region" description="Basic and acidic residues" evidence="3">
    <location>
        <begin position="828"/>
        <end position="837"/>
    </location>
</feature>
<keyword evidence="2" id="KW-0175">Coiled coil</keyword>
<feature type="compositionally biased region" description="Basic and acidic residues" evidence="3">
    <location>
        <begin position="616"/>
        <end position="639"/>
    </location>
</feature>
<dbReference type="CDD" id="cd20557">
    <property type="entry name" value="CYCLIN_ScPCL1-like"/>
    <property type="match status" value="1"/>
</dbReference>
<evidence type="ECO:0000313" key="5">
    <source>
        <dbReference type="EMBL" id="KAJ3047149.1"/>
    </source>
</evidence>
<dbReference type="GO" id="GO:0051539">
    <property type="term" value="F:4 iron, 4 sulfur cluster binding"/>
    <property type="evidence" value="ECO:0007669"/>
    <property type="project" value="TreeGrafter"/>
</dbReference>
<feature type="domain" description="Calponin-homology (CH)" evidence="4">
    <location>
        <begin position="23"/>
        <end position="131"/>
    </location>
</feature>
<dbReference type="GO" id="GO:0006099">
    <property type="term" value="P:tricarboxylic acid cycle"/>
    <property type="evidence" value="ECO:0007669"/>
    <property type="project" value="TreeGrafter"/>
</dbReference>
<feature type="region of interest" description="Disordered" evidence="3">
    <location>
        <begin position="616"/>
        <end position="679"/>
    </location>
</feature>
<dbReference type="GO" id="GO:0003994">
    <property type="term" value="F:aconitate hydratase activity"/>
    <property type="evidence" value="ECO:0007669"/>
    <property type="project" value="TreeGrafter"/>
</dbReference>
<feature type="non-terminal residue" evidence="5">
    <location>
        <position position="854"/>
    </location>
</feature>
<dbReference type="GO" id="GO:0005829">
    <property type="term" value="C:cytosol"/>
    <property type="evidence" value="ECO:0007669"/>
    <property type="project" value="TreeGrafter"/>
</dbReference>
<dbReference type="InterPro" id="IPR001715">
    <property type="entry name" value="CH_dom"/>
</dbReference>
<evidence type="ECO:0000256" key="3">
    <source>
        <dbReference type="SAM" id="MobiDB-lite"/>
    </source>
</evidence>
<name>A0AAD5X1M4_9FUNG</name>
<dbReference type="PROSITE" id="PS50021">
    <property type="entry name" value="CH"/>
    <property type="match status" value="1"/>
</dbReference>
<dbReference type="InterPro" id="IPR050926">
    <property type="entry name" value="Aconitase/IPM_isomerase"/>
</dbReference>
<feature type="coiled-coil region" evidence="2">
    <location>
        <begin position="687"/>
        <end position="714"/>
    </location>
</feature>
<gene>
    <name evidence="5" type="primary">ACO2_1</name>
    <name evidence="5" type="ORF">HK097_000185</name>
</gene>
<dbReference type="SUPFAM" id="SSF52016">
    <property type="entry name" value="LeuD/IlvD-like"/>
    <property type="match status" value="1"/>
</dbReference>
<dbReference type="Pfam" id="PF06294">
    <property type="entry name" value="CH_2"/>
    <property type="match status" value="1"/>
</dbReference>
<dbReference type="InterPro" id="IPR010441">
    <property type="entry name" value="CH_2"/>
</dbReference>
<dbReference type="EMBL" id="JADGJD010001019">
    <property type="protein sequence ID" value="KAJ3047149.1"/>
    <property type="molecule type" value="Genomic_DNA"/>
</dbReference>
<evidence type="ECO:0000313" key="6">
    <source>
        <dbReference type="Proteomes" id="UP001212841"/>
    </source>
</evidence>
<proteinExistence type="predicted"/>
<dbReference type="PANTHER" id="PTHR43160:SF3">
    <property type="entry name" value="ACONITATE HYDRATASE, MITOCHONDRIAL"/>
    <property type="match status" value="1"/>
</dbReference>
<feature type="compositionally biased region" description="Basic and acidic residues" evidence="3">
    <location>
        <begin position="651"/>
        <end position="661"/>
    </location>
</feature>
<dbReference type="InterPro" id="IPR000573">
    <property type="entry name" value="AconitaseA/IPMdHydase_ssu_swvl"/>
</dbReference>
<feature type="compositionally biased region" description="Low complexity" evidence="3">
    <location>
        <begin position="805"/>
        <end position="827"/>
    </location>
</feature>
<accession>A0AAD5X1M4</accession>
<evidence type="ECO:0000259" key="4">
    <source>
        <dbReference type="PROSITE" id="PS50021"/>
    </source>
</evidence>
<dbReference type="Pfam" id="PF00694">
    <property type="entry name" value="Aconitase_C"/>
    <property type="match status" value="1"/>
</dbReference>
<evidence type="ECO:0000256" key="1">
    <source>
        <dbReference type="ARBA" id="ARBA00015940"/>
    </source>
</evidence>